<dbReference type="Proteomes" id="UP000076727">
    <property type="component" value="Unassembled WGS sequence"/>
</dbReference>
<gene>
    <name evidence="1" type="ORF">DAEQUDRAFT_171929</name>
</gene>
<proteinExistence type="predicted"/>
<name>A0A165KJP1_9APHY</name>
<accession>A0A165KJP1</accession>
<dbReference type="PROSITE" id="PS51257">
    <property type="entry name" value="PROKAR_LIPOPROTEIN"/>
    <property type="match status" value="1"/>
</dbReference>
<dbReference type="EMBL" id="KV429212">
    <property type="protein sequence ID" value="KZT63231.1"/>
    <property type="molecule type" value="Genomic_DNA"/>
</dbReference>
<sequence>MGRALVLYVGTAAAAVHRITLLYPLSLACAEGRDEGGSGTVTGLHSAARFVWYASV</sequence>
<protein>
    <submittedName>
        <fullName evidence="1">Uncharacterized protein</fullName>
    </submittedName>
</protein>
<dbReference type="AlphaFoldDB" id="A0A165KJP1"/>
<evidence type="ECO:0000313" key="1">
    <source>
        <dbReference type="EMBL" id="KZT63231.1"/>
    </source>
</evidence>
<organism evidence="1 2">
    <name type="scientific">Daedalea quercina L-15889</name>
    <dbReference type="NCBI Taxonomy" id="1314783"/>
    <lineage>
        <taxon>Eukaryota</taxon>
        <taxon>Fungi</taxon>
        <taxon>Dikarya</taxon>
        <taxon>Basidiomycota</taxon>
        <taxon>Agaricomycotina</taxon>
        <taxon>Agaricomycetes</taxon>
        <taxon>Polyporales</taxon>
        <taxon>Fomitopsis</taxon>
    </lineage>
</organism>
<evidence type="ECO:0000313" key="2">
    <source>
        <dbReference type="Proteomes" id="UP000076727"/>
    </source>
</evidence>
<reference evidence="1 2" key="1">
    <citation type="journal article" date="2016" name="Mol. Biol. Evol.">
        <title>Comparative Genomics of Early-Diverging Mushroom-Forming Fungi Provides Insights into the Origins of Lignocellulose Decay Capabilities.</title>
        <authorList>
            <person name="Nagy L.G."/>
            <person name="Riley R."/>
            <person name="Tritt A."/>
            <person name="Adam C."/>
            <person name="Daum C."/>
            <person name="Floudas D."/>
            <person name="Sun H."/>
            <person name="Yadav J.S."/>
            <person name="Pangilinan J."/>
            <person name="Larsson K.H."/>
            <person name="Matsuura K."/>
            <person name="Barry K."/>
            <person name="Labutti K."/>
            <person name="Kuo R."/>
            <person name="Ohm R.A."/>
            <person name="Bhattacharya S.S."/>
            <person name="Shirouzu T."/>
            <person name="Yoshinaga Y."/>
            <person name="Martin F.M."/>
            <person name="Grigoriev I.V."/>
            <person name="Hibbett D.S."/>
        </authorList>
    </citation>
    <scope>NUCLEOTIDE SEQUENCE [LARGE SCALE GENOMIC DNA]</scope>
    <source>
        <strain evidence="1 2">L-15889</strain>
    </source>
</reference>
<keyword evidence="2" id="KW-1185">Reference proteome</keyword>